<proteinExistence type="predicted"/>
<organism evidence="1 2">
    <name type="scientific">Hesseltinella vesiculosa</name>
    <dbReference type="NCBI Taxonomy" id="101127"/>
    <lineage>
        <taxon>Eukaryota</taxon>
        <taxon>Fungi</taxon>
        <taxon>Fungi incertae sedis</taxon>
        <taxon>Mucoromycota</taxon>
        <taxon>Mucoromycotina</taxon>
        <taxon>Mucoromycetes</taxon>
        <taxon>Mucorales</taxon>
        <taxon>Cunninghamellaceae</taxon>
        <taxon>Hesseltinella</taxon>
    </lineage>
</organism>
<dbReference type="AlphaFoldDB" id="A0A1X2GIW6"/>
<dbReference type="OrthoDB" id="771136at2759"/>
<protein>
    <submittedName>
        <fullName evidence="1">Uncharacterized protein</fullName>
    </submittedName>
</protein>
<name>A0A1X2GIW6_9FUNG</name>
<accession>A0A1X2GIW6</accession>
<reference evidence="1 2" key="1">
    <citation type="submission" date="2016-07" db="EMBL/GenBank/DDBJ databases">
        <title>Pervasive Adenine N6-methylation of Active Genes in Fungi.</title>
        <authorList>
            <consortium name="DOE Joint Genome Institute"/>
            <person name="Mondo S.J."/>
            <person name="Dannebaum R.O."/>
            <person name="Kuo R.C."/>
            <person name="Labutti K."/>
            <person name="Haridas S."/>
            <person name="Kuo A."/>
            <person name="Salamov A."/>
            <person name="Ahrendt S.R."/>
            <person name="Lipzen A."/>
            <person name="Sullivan W."/>
            <person name="Andreopoulos W.B."/>
            <person name="Clum A."/>
            <person name="Lindquist E."/>
            <person name="Daum C."/>
            <person name="Ramamoorthy G.K."/>
            <person name="Gryganskyi A."/>
            <person name="Culley D."/>
            <person name="Magnuson J.K."/>
            <person name="James T.Y."/>
            <person name="O'Malley M.A."/>
            <person name="Stajich J.E."/>
            <person name="Spatafora J.W."/>
            <person name="Visel A."/>
            <person name="Grigoriev I.V."/>
        </authorList>
    </citation>
    <scope>NUCLEOTIDE SEQUENCE [LARGE SCALE GENOMIC DNA]</scope>
    <source>
        <strain evidence="1 2">NRRL 3301</strain>
    </source>
</reference>
<dbReference type="Proteomes" id="UP000242146">
    <property type="component" value="Unassembled WGS sequence"/>
</dbReference>
<evidence type="ECO:0000313" key="2">
    <source>
        <dbReference type="Proteomes" id="UP000242146"/>
    </source>
</evidence>
<sequence>MVNMGWIHEPVFTFWLNTAAEDDGEENDCAMVHGGVDPRIDRELGASHPCSYWSSLDCVYDLGQNRVGLAEAK</sequence>
<dbReference type="EMBL" id="MCGT01000012">
    <property type="protein sequence ID" value="ORX54942.1"/>
    <property type="molecule type" value="Genomic_DNA"/>
</dbReference>
<comment type="caution">
    <text evidence="1">The sequence shown here is derived from an EMBL/GenBank/DDBJ whole genome shotgun (WGS) entry which is preliminary data.</text>
</comment>
<gene>
    <name evidence="1" type="ORF">DM01DRAFT_1373577</name>
</gene>
<evidence type="ECO:0000313" key="1">
    <source>
        <dbReference type="EMBL" id="ORX54942.1"/>
    </source>
</evidence>
<keyword evidence="2" id="KW-1185">Reference proteome</keyword>